<name>A0A368LKT6_9VIBR</name>
<organism evidence="4 5">
    <name type="scientific">Vibrio casei</name>
    <dbReference type="NCBI Taxonomy" id="673372"/>
    <lineage>
        <taxon>Bacteria</taxon>
        <taxon>Pseudomonadati</taxon>
        <taxon>Pseudomonadota</taxon>
        <taxon>Gammaproteobacteria</taxon>
        <taxon>Vibrionales</taxon>
        <taxon>Vibrionaceae</taxon>
        <taxon>Vibrio</taxon>
    </lineage>
</organism>
<dbReference type="Proteomes" id="UP000252479">
    <property type="component" value="Unassembled WGS sequence"/>
</dbReference>
<dbReference type="Gene3D" id="3.30.1340.30">
    <property type="match status" value="1"/>
</dbReference>
<dbReference type="PROSITE" id="PS50914">
    <property type="entry name" value="BON"/>
    <property type="match status" value="2"/>
</dbReference>
<feature type="compositionally biased region" description="Polar residues" evidence="2">
    <location>
        <begin position="188"/>
        <end position="214"/>
    </location>
</feature>
<feature type="domain" description="BON" evidence="3">
    <location>
        <begin position="41"/>
        <end position="113"/>
    </location>
</feature>
<dbReference type="EMBL" id="QPGL01000001">
    <property type="protein sequence ID" value="RCS72482.1"/>
    <property type="molecule type" value="Genomic_DNA"/>
</dbReference>
<sequence length="245" mass="27017">MTKSYFHLTRGNSVKKNILILVTFLFILNGCAQFQSDKVNQRQWQEKSINSNVDAINHSPQFSGKIRVTSEVNEGAVILIGQATDEETKKNVESYVQTLPGVKKTYNQIRVRPLISFDQISNDVWLTTKVKSAILSEDKLDNYTIKVVTENKEVFLIGSAPPEEAEIAANIARHVAGVNKVVKAFTNKTSDSSSVNSTPATNLNDSSTTQNNPDNIVDDSPMVTDNSGLIIEEPNTLIDESDVSN</sequence>
<dbReference type="InterPro" id="IPR007055">
    <property type="entry name" value="BON_dom"/>
</dbReference>
<evidence type="ECO:0000313" key="4">
    <source>
        <dbReference type="EMBL" id="RCS72482.1"/>
    </source>
</evidence>
<gene>
    <name evidence="4" type="ORF">CIK83_01990</name>
</gene>
<protein>
    <submittedName>
        <fullName evidence="4">BON domain-containing protein</fullName>
    </submittedName>
</protein>
<feature type="region of interest" description="Disordered" evidence="2">
    <location>
        <begin position="188"/>
        <end position="227"/>
    </location>
</feature>
<dbReference type="InterPro" id="IPR051686">
    <property type="entry name" value="Lipoprotein_DolP"/>
</dbReference>
<dbReference type="PANTHER" id="PTHR34606:SF4">
    <property type="entry name" value="OUTER MEMBRANE LIPOPROTEIN DOLP"/>
    <property type="match status" value="1"/>
</dbReference>
<accession>A0A368LKT6</accession>
<evidence type="ECO:0000256" key="1">
    <source>
        <dbReference type="ARBA" id="ARBA00022729"/>
    </source>
</evidence>
<dbReference type="InterPro" id="IPR014004">
    <property type="entry name" value="Transpt-assoc_nodulatn_dom_bac"/>
</dbReference>
<dbReference type="AlphaFoldDB" id="A0A368LKT6"/>
<dbReference type="SMART" id="SM00749">
    <property type="entry name" value="BON"/>
    <property type="match status" value="1"/>
</dbReference>
<evidence type="ECO:0000313" key="5">
    <source>
        <dbReference type="Proteomes" id="UP000252479"/>
    </source>
</evidence>
<evidence type="ECO:0000259" key="3">
    <source>
        <dbReference type="PROSITE" id="PS50914"/>
    </source>
</evidence>
<feature type="domain" description="BON" evidence="3">
    <location>
        <begin position="122"/>
        <end position="189"/>
    </location>
</feature>
<keyword evidence="1" id="KW-0732">Signal</keyword>
<comment type="caution">
    <text evidence="4">The sequence shown here is derived from an EMBL/GenBank/DDBJ whole genome shotgun (WGS) entry which is preliminary data.</text>
</comment>
<reference evidence="4 5" key="1">
    <citation type="journal article" date="2017" name="Elife">
        <title>Extensive horizontal gene transfer in cheese-associated bacteria.</title>
        <authorList>
            <person name="Bonham K.S."/>
            <person name="Wolfe B.E."/>
            <person name="Dutton R.J."/>
        </authorList>
    </citation>
    <scope>NUCLEOTIDE SEQUENCE [LARGE SCALE GENOMIC DNA]</scope>
    <source>
        <strain evidence="4 5">JB196</strain>
    </source>
</reference>
<evidence type="ECO:0000256" key="2">
    <source>
        <dbReference type="SAM" id="MobiDB-lite"/>
    </source>
</evidence>
<keyword evidence="5" id="KW-1185">Reference proteome</keyword>
<dbReference type="PANTHER" id="PTHR34606">
    <property type="entry name" value="BON DOMAIN-CONTAINING PROTEIN"/>
    <property type="match status" value="1"/>
</dbReference>
<proteinExistence type="predicted"/>
<dbReference type="Pfam" id="PF04972">
    <property type="entry name" value="BON"/>
    <property type="match status" value="2"/>
</dbReference>